<dbReference type="Proteomes" id="UP000315891">
    <property type="component" value="Chromosome"/>
</dbReference>
<dbReference type="EMBL" id="CP041742">
    <property type="protein sequence ID" value="QDQ72675.1"/>
    <property type="molecule type" value="Genomic_DNA"/>
</dbReference>
<protein>
    <recommendedName>
        <fullName evidence="4">Spore coat protein U domain-containing protein</fullName>
    </recommendedName>
</protein>
<evidence type="ECO:0000313" key="3">
    <source>
        <dbReference type="Proteomes" id="UP000315891"/>
    </source>
</evidence>
<feature type="signal peptide" evidence="1">
    <location>
        <begin position="1"/>
        <end position="27"/>
    </location>
</feature>
<name>A0A516V2D2_9GAMM</name>
<reference evidence="2 3" key="1">
    <citation type="submission" date="2019-07" db="EMBL/GenBank/DDBJ databases">
        <title>Lysobacter weifangensis sp. nov., isolated from bensulfuron-methyl contaminated farmland soil.</title>
        <authorList>
            <person name="Zhao H."/>
        </authorList>
    </citation>
    <scope>NUCLEOTIDE SEQUENCE [LARGE SCALE GENOMIC DNA]</scope>
    <source>
        <strain evidence="2 3">CC-Bw-6</strain>
    </source>
</reference>
<feature type="chain" id="PRO_5021909963" description="Spore coat protein U domain-containing protein" evidence="1">
    <location>
        <begin position="28"/>
        <end position="182"/>
    </location>
</feature>
<proteinExistence type="predicted"/>
<keyword evidence="3" id="KW-1185">Reference proteome</keyword>
<keyword evidence="1" id="KW-0732">Signal</keyword>
<dbReference type="OrthoDB" id="6063089at2"/>
<dbReference type="RefSeq" id="WP_143878190.1">
    <property type="nucleotide sequence ID" value="NZ_BAABLZ010000002.1"/>
</dbReference>
<sequence length="182" mass="18968">MRSHHVSFGSVCLVTLLGLAIAPHARSATTEGWIIVPGGNCQLSIPTTNTAFRPKATGARNESASISNFVICPFVVAPSDDLASPITGIGMWMQSLDGTAHSVTCTAVVGALGNAPMKYSSKTVDLPASTTAAGQLSWFPADFGYAQGAPIPGSGYLTITCNLPPQTSINYLYASYYYEIGS</sequence>
<evidence type="ECO:0008006" key="4">
    <source>
        <dbReference type="Google" id="ProtNLM"/>
    </source>
</evidence>
<dbReference type="AlphaFoldDB" id="A0A516V2D2"/>
<accession>A0A516V2D2</accession>
<evidence type="ECO:0000313" key="2">
    <source>
        <dbReference type="EMBL" id="QDQ72675.1"/>
    </source>
</evidence>
<organism evidence="2 3">
    <name type="scientific">Pseudoluteimonas lycopersici</name>
    <dbReference type="NCBI Taxonomy" id="1324796"/>
    <lineage>
        <taxon>Bacteria</taxon>
        <taxon>Pseudomonadati</taxon>
        <taxon>Pseudomonadota</taxon>
        <taxon>Gammaproteobacteria</taxon>
        <taxon>Lysobacterales</taxon>
        <taxon>Lysobacteraceae</taxon>
        <taxon>Pseudoluteimonas</taxon>
    </lineage>
</organism>
<gene>
    <name evidence="2" type="ORF">FNZ56_01680</name>
</gene>
<evidence type="ECO:0000256" key="1">
    <source>
        <dbReference type="SAM" id="SignalP"/>
    </source>
</evidence>